<dbReference type="PIRSF" id="PIRSF015950">
    <property type="entry name" value="Mev_P_decrbx"/>
    <property type="match status" value="1"/>
</dbReference>
<protein>
    <submittedName>
        <fullName evidence="8">Uncharacterized protein</fullName>
    </submittedName>
</protein>
<comment type="caution">
    <text evidence="8">The sequence shown here is derived from an EMBL/GenBank/DDBJ whole genome shotgun (WGS) entry which is preliminary data.</text>
</comment>
<dbReference type="InterPro" id="IPR041431">
    <property type="entry name" value="Mvd1_C"/>
</dbReference>
<dbReference type="InterPro" id="IPR014721">
    <property type="entry name" value="Ribsml_uS5_D2-typ_fold_subgr"/>
</dbReference>
<evidence type="ECO:0000313" key="9">
    <source>
        <dbReference type="Proteomes" id="UP000036958"/>
    </source>
</evidence>
<accession>A0A0L8V8K1</accession>
<dbReference type="AlphaFoldDB" id="A0A0L8V8K1"/>
<dbReference type="GO" id="GO:0005524">
    <property type="term" value="F:ATP binding"/>
    <property type="evidence" value="ECO:0007669"/>
    <property type="project" value="UniProtKB-KW"/>
</dbReference>
<dbReference type="InterPro" id="IPR005935">
    <property type="entry name" value="Mev_decarb"/>
</dbReference>
<dbReference type="InterPro" id="IPR053859">
    <property type="entry name" value="MVD-like_N"/>
</dbReference>
<dbReference type="PATRIC" id="fig|1409788.3.peg.2842"/>
<dbReference type="GO" id="GO:0016831">
    <property type="term" value="F:carboxy-lyase activity"/>
    <property type="evidence" value="ECO:0007669"/>
    <property type="project" value="InterPro"/>
</dbReference>
<evidence type="ECO:0000256" key="1">
    <source>
        <dbReference type="ARBA" id="ARBA00022516"/>
    </source>
</evidence>
<keyword evidence="5" id="KW-0456">Lyase</keyword>
<evidence type="ECO:0000259" key="7">
    <source>
        <dbReference type="Pfam" id="PF22700"/>
    </source>
</evidence>
<evidence type="ECO:0000313" key="8">
    <source>
        <dbReference type="EMBL" id="KOH44527.1"/>
    </source>
</evidence>
<reference evidence="9" key="1">
    <citation type="submission" date="2015-07" db="EMBL/GenBank/DDBJ databases">
        <title>Genome sequencing of Sunxiuqinia dokdonensis strain SK.</title>
        <authorList>
            <person name="Ahn S."/>
            <person name="Kim B.-C."/>
        </authorList>
    </citation>
    <scope>NUCLEOTIDE SEQUENCE [LARGE SCALE GENOMIC DNA]</scope>
    <source>
        <strain evidence="9">SK</strain>
    </source>
</reference>
<dbReference type="Pfam" id="PF22700">
    <property type="entry name" value="MVD-like_N"/>
    <property type="match status" value="1"/>
</dbReference>
<dbReference type="Gene3D" id="3.30.230.10">
    <property type="match status" value="1"/>
</dbReference>
<evidence type="ECO:0000256" key="4">
    <source>
        <dbReference type="ARBA" id="ARBA00023098"/>
    </source>
</evidence>
<gene>
    <name evidence="8" type="ORF">NC99_27570</name>
</gene>
<feature type="domain" description="Diphosphomevalonate decarboxylase-like N-terminal" evidence="7">
    <location>
        <begin position="13"/>
        <end position="168"/>
    </location>
</feature>
<dbReference type="InterPro" id="IPR020568">
    <property type="entry name" value="Ribosomal_Su5_D2-typ_SF"/>
</dbReference>
<dbReference type="EMBL" id="LGIA01000161">
    <property type="protein sequence ID" value="KOH44527.1"/>
    <property type="molecule type" value="Genomic_DNA"/>
</dbReference>
<dbReference type="PANTHER" id="PTHR10977:SF3">
    <property type="entry name" value="DIPHOSPHOMEVALONATE DECARBOXYLASE"/>
    <property type="match status" value="1"/>
</dbReference>
<keyword evidence="2" id="KW-0547">Nucleotide-binding</keyword>
<keyword evidence="4" id="KW-0443">Lipid metabolism</keyword>
<dbReference type="SUPFAM" id="SSF55060">
    <property type="entry name" value="GHMP Kinase, C-terminal domain"/>
    <property type="match status" value="1"/>
</dbReference>
<proteinExistence type="predicted"/>
<dbReference type="Proteomes" id="UP000036958">
    <property type="component" value="Unassembled WGS sequence"/>
</dbReference>
<organism evidence="8 9">
    <name type="scientific">Sunxiuqinia dokdonensis</name>
    <dbReference type="NCBI Taxonomy" id="1409788"/>
    <lineage>
        <taxon>Bacteria</taxon>
        <taxon>Pseudomonadati</taxon>
        <taxon>Bacteroidota</taxon>
        <taxon>Bacteroidia</taxon>
        <taxon>Marinilabiliales</taxon>
        <taxon>Prolixibacteraceae</taxon>
        <taxon>Sunxiuqinia</taxon>
    </lineage>
</organism>
<feature type="domain" description="Mvd1 C-terminal" evidence="6">
    <location>
        <begin position="195"/>
        <end position="325"/>
    </location>
</feature>
<evidence type="ECO:0000256" key="5">
    <source>
        <dbReference type="ARBA" id="ARBA00023239"/>
    </source>
</evidence>
<dbReference type="GO" id="GO:0008299">
    <property type="term" value="P:isoprenoid biosynthetic process"/>
    <property type="evidence" value="ECO:0007669"/>
    <property type="project" value="InterPro"/>
</dbReference>
<keyword evidence="1" id="KW-0444">Lipid biosynthesis</keyword>
<dbReference type="PANTHER" id="PTHR10977">
    <property type="entry name" value="DIPHOSPHOMEVALONATE DECARBOXYLASE"/>
    <property type="match status" value="1"/>
</dbReference>
<evidence type="ECO:0000259" key="6">
    <source>
        <dbReference type="Pfam" id="PF18376"/>
    </source>
</evidence>
<evidence type="ECO:0000256" key="2">
    <source>
        <dbReference type="ARBA" id="ARBA00022741"/>
    </source>
</evidence>
<sequence>MDKKSYEASWECPSNIALVKYWGKKPGQLPMNPSLSFSLKKAQTKTRIRIEPASCRKVEFLFEGKPSAFTGRVEKYLAAMSLEHEWLNNYAFYIESENTFPHSTGIASSASAFGALALCLVDLKQQVTKKTFTPQQFFQKASRWARLGSGSACRSVFPSFALWGRLDDVPNSTDCNAIPLTDKFHPAYQSLRDAVLLVDSSKKQVSSSAGHELMNDHDFKDVRISQANKHLSQVLEAMRIGDHVRFFQLIEKEALSLHALMMTSDPSFVLLHPNSLSVIAKIRAFRQQTSLAVGFTIDAGPNIHLIYFEQDKQQVHRFIQDELLPLTEDGQWLDDCIGNGPRKLSE</sequence>
<dbReference type="InterPro" id="IPR036554">
    <property type="entry name" value="GHMP_kinase_C_sf"/>
</dbReference>
<evidence type="ECO:0000256" key="3">
    <source>
        <dbReference type="ARBA" id="ARBA00022840"/>
    </source>
</evidence>
<name>A0A0L8V8K1_9BACT</name>
<dbReference type="Gene3D" id="3.30.70.890">
    <property type="entry name" value="GHMP kinase, C-terminal domain"/>
    <property type="match status" value="1"/>
</dbReference>
<keyword evidence="9" id="KW-1185">Reference proteome</keyword>
<keyword evidence="3" id="KW-0067">ATP-binding</keyword>
<dbReference type="Pfam" id="PF18376">
    <property type="entry name" value="MDD_C"/>
    <property type="match status" value="1"/>
</dbReference>
<dbReference type="SUPFAM" id="SSF54211">
    <property type="entry name" value="Ribosomal protein S5 domain 2-like"/>
    <property type="match status" value="1"/>
</dbReference>
<dbReference type="STRING" id="1409788.NC99_27570"/>